<dbReference type="CDD" id="cd06225">
    <property type="entry name" value="HAMP"/>
    <property type="match status" value="1"/>
</dbReference>
<feature type="domain" description="HAMP" evidence="3">
    <location>
        <begin position="271"/>
        <end position="323"/>
    </location>
</feature>
<protein>
    <submittedName>
        <fullName evidence="4">HAMP domain-containing protein</fullName>
    </submittedName>
</protein>
<dbReference type="InterPro" id="IPR052016">
    <property type="entry name" value="Bact_Sigma-Reg"/>
</dbReference>
<dbReference type="InterPro" id="IPR003660">
    <property type="entry name" value="HAMP_dom"/>
</dbReference>
<dbReference type="GO" id="GO:0016020">
    <property type="term" value="C:membrane"/>
    <property type="evidence" value="ECO:0007669"/>
    <property type="project" value="InterPro"/>
</dbReference>
<keyword evidence="2" id="KW-0812">Transmembrane</keyword>
<dbReference type="PANTHER" id="PTHR43156:SF2">
    <property type="entry name" value="STAGE II SPORULATION PROTEIN E"/>
    <property type="match status" value="1"/>
</dbReference>
<dbReference type="Pfam" id="PF00672">
    <property type="entry name" value="HAMP"/>
    <property type="match status" value="1"/>
</dbReference>
<organism evidence="4">
    <name type="scientific">Desulfatirhabdium butyrativorans</name>
    <dbReference type="NCBI Taxonomy" id="340467"/>
    <lineage>
        <taxon>Bacteria</taxon>
        <taxon>Pseudomonadati</taxon>
        <taxon>Thermodesulfobacteriota</taxon>
        <taxon>Desulfobacteria</taxon>
        <taxon>Desulfobacterales</taxon>
        <taxon>Desulfatirhabdiaceae</taxon>
        <taxon>Desulfatirhabdium</taxon>
    </lineage>
</organism>
<dbReference type="AlphaFoldDB" id="A0A7C4RUC8"/>
<dbReference type="PANTHER" id="PTHR43156">
    <property type="entry name" value="STAGE II SPORULATION PROTEIN E-RELATED"/>
    <property type="match status" value="1"/>
</dbReference>
<dbReference type="InterPro" id="IPR036457">
    <property type="entry name" value="PPM-type-like_dom_sf"/>
</dbReference>
<evidence type="ECO:0000259" key="3">
    <source>
        <dbReference type="PROSITE" id="PS50885"/>
    </source>
</evidence>
<proteinExistence type="predicted"/>
<gene>
    <name evidence="4" type="ORF">ENS29_15660</name>
</gene>
<dbReference type="InterPro" id="IPR001932">
    <property type="entry name" value="PPM-type_phosphatase-like_dom"/>
</dbReference>
<dbReference type="GO" id="GO:0016791">
    <property type="term" value="F:phosphatase activity"/>
    <property type="evidence" value="ECO:0007669"/>
    <property type="project" value="TreeGrafter"/>
</dbReference>
<dbReference type="GO" id="GO:0007165">
    <property type="term" value="P:signal transduction"/>
    <property type="evidence" value="ECO:0007669"/>
    <property type="project" value="InterPro"/>
</dbReference>
<feature type="transmembrane region" description="Helical" evidence="2">
    <location>
        <begin position="157"/>
        <end position="177"/>
    </location>
</feature>
<dbReference type="SMART" id="SM00304">
    <property type="entry name" value="HAMP"/>
    <property type="match status" value="1"/>
</dbReference>
<feature type="transmembrane region" description="Helical" evidence="2">
    <location>
        <begin position="209"/>
        <end position="227"/>
    </location>
</feature>
<keyword evidence="1" id="KW-0378">Hydrolase</keyword>
<dbReference type="Pfam" id="PF07228">
    <property type="entry name" value="SpoIIE"/>
    <property type="match status" value="1"/>
</dbReference>
<comment type="caution">
    <text evidence="4">The sequence shown here is derived from an EMBL/GenBank/DDBJ whole genome shotgun (WGS) entry which is preliminary data.</text>
</comment>
<accession>A0A7C4RUC8</accession>
<reference evidence="4" key="1">
    <citation type="journal article" date="2020" name="mSystems">
        <title>Genome- and Community-Level Interaction Insights into Carbon Utilization and Element Cycling Functions of Hydrothermarchaeota in Hydrothermal Sediment.</title>
        <authorList>
            <person name="Zhou Z."/>
            <person name="Liu Y."/>
            <person name="Xu W."/>
            <person name="Pan J."/>
            <person name="Luo Z.H."/>
            <person name="Li M."/>
        </authorList>
    </citation>
    <scope>NUCLEOTIDE SEQUENCE [LARGE SCALE GENOMIC DNA]</scope>
    <source>
        <strain evidence="4">SpSt-477</strain>
    </source>
</reference>
<feature type="transmembrane region" description="Helical" evidence="2">
    <location>
        <begin position="247"/>
        <end position="265"/>
    </location>
</feature>
<dbReference type="Gene3D" id="3.60.40.10">
    <property type="entry name" value="PPM-type phosphatase domain"/>
    <property type="match status" value="1"/>
</dbReference>
<dbReference type="SMART" id="SM00331">
    <property type="entry name" value="PP2C_SIG"/>
    <property type="match status" value="1"/>
</dbReference>
<keyword evidence="2" id="KW-1133">Transmembrane helix</keyword>
<name>A0A7C4RUC8_9BACT</name>
<evidence type="ECO:0000256" key="2">
    <source>
        <dbReference type="SAM" id="Phobius"/>
    </source>
</evidence>
<dbReference type="Gene3D" id="6.10.340.10">
    <property type="match status" value="1"/>
</dbReference>
<evidence type="ECO:0000313" key="4">
    <source>
        <dbReference type="EMBL" id="HGU34261.1"/>
    </source>
</evidence>
<dbReference type="PROSITE" id="PS50885">
    <property type="entry name" value="HAMP"/>
    <property type="match status" value="1"/>
</dbReference>
<dbReference type="SUPFAM" id="SSF81606">
    <property type="entry name" value="PP2C-like"/>
    <property type="match status" value="1"/>
</dbReference>
<feature type="transmembrane region" description="Helical" evidence="2">
    <location>
        <begin position="59"/>
        <end position="83"/>
    </location>
</feature>
<keyword evidence="2" id="KW-0472">Membrane</keyword>
<feature type="transmembrane region" description="Helical" evidence="2">
    <location>
        <begin position="26"/>
        <end position="47"/>
    </location>
</feature>
<dbReference type="SUPFAM" id="SSF158472">
    <property type="entry name" value="HAMP domain-like"/>
    <property type="match status" value="1"/>
</dbReference>
<sequence>MSGTHTDYKNGKHGFRLVNVSSPTHIWFYVLDLATNVGGALICIAYFNYFVFFADEKRIWSVAIPVTMALILAGSGFLIQYGWKAKLLHTVRQVAQGIPVAGDALLTARRRIINLPLFAGVISLTNWGIGALILSVIRFLHSPFEEQFWTAVQQGARVFFGAMLAGLVSSTIVTFSLENLCRRIRPILFPLGDMDRVPGAIRFNLKPRLQLTFMLTSVLPMLLLAIASYSRLKSAILEDPDKALNDLLLLISFTVSIGLAAVWIISRLFASSILRPVQDIEKALKRIEAGSLDVMLPVYAYDEFGLMMEQFNRMIHGLRDRYRMRQSLNMAKEVQRNLLPVSVPNIDGLDIGMASIYCDETGGDYLDFIDLNDGTLEGLLIVVGDVSDHGISAALLMAATRAYLRMRCTMPGTLSEIITDLNRHLCRDIGVSGRFVTLFMAFIHPKSDELVWCNAGHDPPMIAGGDRVGVEELRGDHLPLGIDDREVYREIRTEFRKGDLLAVFTDGVWEARNANGEFFGKDRLKQMIEADAEGPIQEFLDRLIDEHKRFLGDRHPEDDVTMMMIRKADRPSVLGG</sequence>
<feature type="transmembrane region" description="Helical" evidence="2">
    <location>
        <begin position="115"/>
        <end position="137"/>
    </location>
</feature>
<dbReference type="EMBL" id="DSUH01000360">
    <property type="protein sequence ID" value="HGU34261.1"/>
    <property type="molecule type" value="Genomic_DNA"/>
</dbReference>
<evidence type="ECO:0000256" key="1">
    <source>
        <dbReference type="ARBA" id="ARBA00022801"/>
    </source>
</evidence>